<evidence type="ECO:0000313" key="3">
    <source>
        <dbReference type="Proteomes" id="UP000199361"/>
    </source>
</evidence>
<dbReference type="SMART" id="SM00530">
    <property type="entry name" value="HTH_XRE"/>
    <property type="match status" value="1"/>
</dbReference>
<protein>
    <submittedName>
        <fullName evidence="2">Helix-turn-helix domain-containing protein</fullName>
    </submittedName>
</protein>
<dbReference type="InterPro" id="IPR001387">
    <property type="entry name" value="Cro/C1-type_HTH"/>
</dbReference>
<dbReference type="AlphaFoldDB" id="A0A1I0LUY2"/>
<organism evidence="2 3">
    <name type="scientific">Nonomuraea wenchangensis</name>
    <dbReference type="NCBI Taxonomy" id="568860"/>
    <lineage>
        <taxon>Bacteria</taxon>
        <taxon>Bacillati</taxon>
        <taxon>Actinomycetota</taxon>
        <taxon>Actinomycetes</taxon>
        <taxon>Streptosporangiales</taxon>
        <taxon>Streptosporangiaceae</taxon>
        <taxon>Nonomuraea</taxon>
    </lineage>
</organism>
<dbReference type="InterPro" id="IPR010982">
    <property type="entry name" value="Lambda_DNA-bd_dom_sf"/>
</dbReference>
<accession>A0A1I0LUY2</accession>
<dbReference type="CDD" id="cd00093">
    <property type="entry name" value="HTH_XRE"/>
    <property type="match status" value="1"/>
</dbReference>
<dbReference type="EMBL" id="FOHX01000027">
    <property type="protein sequence ID" value="SEU46357.1"/>
    <property type="molecule type" value="Genomic_DNA"/>
</dbReference>
<dbReference type="Proteomes" id="UP000199361">
    <property type="component" value="Unassembled WGS sequence"/>
</dbReference>
<dbReference type="OrthoDB" id="3522019at2"/>
<dbReference type="Pfam" id="PF19054">
    <property type="entry name" value="DUF5753"/>
    <property type="match status" value="1"/>
</dbReference>
<dbReference type="GO" id="GO:0003677">
    <property type="term" value="F:DNA binding"/>
    <property type="evidence" value="ECO:0007669"/>
    <property type="project" value="InterPro"/>
</dbReference>
<dbReference type="InterPro" id="IPR043917">
    <property type="entry name" value="DUF5753"/>
</dbReference>
<reference evidence="2 3" key="1">
    <citation type="submission" date="2016-10" db="EMBL/GenBank/DDBJ databases">
        <authorList>
            <person name="de Groot N.N."/>
        </authorList>
    </citation>
    <scope>NUCLEOTIDE SEQUENCE [LARGE SCALE GENOMIC DNA]</scope>
    <source>
        <strain evidence="2 3">CGMCC 4.5598</strain>
    </source>
</reference>
<proteinExistence type="predicted"/>
<dbReference type="Pfam" id="PF13560">
    <property type="entry name" value="HTH_31"/>
    <property type="match status" value="1"/>
</dbReference>
<dbReference type="Gene3D" id="1.10.260.40">
    <property type="entry name" value="lambda repressor-like DNA-binding domains"/>
    <property type="match status" value="1"/>
</dbReference>
<gene>
    <name evidence="2" type="ORF">SAMN05421811_12710</name>
</gene>
<dbReference type="STRING" id="568860.SAMN05421811_12710"/>
<name>A0A1I0LUY2_9ACTN</name>
<sequence length="285" mass="31080">MLEMSESRVSPPYRLRLLGMELARLRAARGMTGAQVAHVAGVTPSALSRLERGRNTYVTAGDVRRLLDCYQASTQDETTCLRLVAEGRGTPYWEPYERAGALSEPVEYVALETEAREVRYWHPLMVPTLLQTFAYAQELLAAQHTDPAMVQLRARARMARQWIIRCGDPARLRVIVGEDALRLPVGETAVMRGQLVRLLDDAALPHVSVRVLPRSVGAHPGMAGGFVLLTLPPLGDVLFVESGGGLLVEDGPGVAACSAVFGQLDDLALSEKESAALMLRVLRES</sequence>
<keyword evidence="3" id="KW-1185">Reference proteome</keyword>
<dbReference type="SUPFAM" id="SSF47413">
    <property type="entry name" value="lambda repressor-like DNA-binding domains"/>
    <property type="match status" value="1"/>
</dbReference>
<evidence type="ECO:0000313" key="2">
    <source>
        <dbReference type="EMBL" id="SEU46357.1"/>
    </source>
</evidence>
<dbReference type="PROSITE" id="PS50943">
    <property type="entry name" value="HTH_CROC1"/>
    <property type="match status" value="1"/>
</dbReference>
<evidence type="ECO:0000259" key="1">
    <source>
        <dbReference type="PROSITE" id="PS50943"/>
    </source>
</evidence>
<feature type="domain" description="HTH cro/C1-type" evidence="1">
    <location>
        <begin position="22"/>
        <end position="77"/>
    </location>
</feature>